<dbReference type="Pfam" id="PF00664">
    <property type="entry name" value="ABC_membrane"/>
    <property type="match status" value="1"/>
</dbReference>
<feature type="transmembrane region" description="Helical" evidence="5">
    <location>
        <begin position="12"/>
        <end position="31"/>
    </location>
</feature>
<reference evidence="7 8" key="1">
    <citation type="submission" date="2017-05" db="EMBL/GenBank/DDBJ databases">
        <title>Vagococcus spp. assemblies.</title>
        <authorList>
            <person name="Gulvik C.A."/>
        </authorList>
    </citation>
    <scope>NUCLEOTIDE SEQUENCE [LARGE SCALE GENOMIC DNA]</scope>
    <source>
        <strain evidence="7 8">LMG 24798</strain>
    </source>
</reference>
<evidence type="ECO:0000313" key="7">
    <source>
        <dbReference type="EMBL" id="RSU09961.1"/>
    </source>
</evidence>
<keyword evidence="8" id="KW-1185">Reference proteome</keyword>
<evidence type="ECO:0000256" key="3">
    <source>
        <dbReference type="ARBA" id="ARBA00022989"/>
    </source>
</evidence>
<organism evidence="7 8">
    <name type="scientific">Vagococcus acidifermentans</name>
    <dbReference type="NCBI Taxonomy" id="564710"/>
    <lineage>
        <taxon>Bacteria</taxon>
        <taxon>Bacillati</taxon>
        <taxon>Bacillota</taxon>
        <taxon>Bacilli</taxon>
        <taxon>Lactobacillales</taxon>
        <taxon>Enterococcaceae</taxon>
        <taxon>Vagococcus</taxon>
    </lineage>
</organism>
<dbReference type="InterPro" id="IPR011527">
    <property type="entry name" value="ABC1_TM_dom"/>
</dbReference>
<keyword evidence="4 5" id="KW-0472">Membrane</keyword>
<dbReference type="PROSITE" id="PS50929">
    <property type="entry name" value="ABC_TM1F"/>
    <property type="match status" value="1"/>
</dbReference>
<evidence type="ECO:0000313" key="8">
    <source>
        <dbReference type="Proteomes" id="UP000286773"/>
    </source>
</evidence>
<evidence type="ECO:0000256" key="2">
    <source>
        <dbReference type="ARBA" id="ARBA00022692"/>
    </source>
</evidence>
<dbReference type="EMBL" id="NGKC01000015">
    <property type="protein sequence ID" value="RSU09961.1"/>
    <property type="molecule type" value="Genomic_DNA"/>
</dbReference>
<evidence type="ECO:0000259" key="6">
    <source>
        <dbReference type="PROSITE" id="PS50929"/>
    </source>
</evidence>
<dbReference type="SUPFAM" id="SSF90123">
    <property type="entry name" value="ABC transporter transmembrane region"/>
    <property type="match status" value="1"/>
</dbReference>
<dbReference type="InterPro" id="IPR036640">
    <property type="entry name" value="ABC1_TM_sf"/>
</dbReference>
<comment type="subcellular location">
    <subcellularLocation>
        <location evidence="1">Cell membrane</location>
        <topology evidence="1">Multi-pass membrane protein</topology>
    </subcellularLocation>
</comment>
<proteinExistence type="predicted"/>
<dbReference type="GO" id="GO:0005886">
    <property type="term" value="C:plasma membrane"/>
    <property type="evidence" value="ECO:0007669"/>
    <property type="project" value="UniProtKB-SubCell"/>
</dbReference>
<comment type="caution">
    <text evidence="7">The sequence shown here is derived from an EMBL/GenBank/DDBJ whole genome shotgun (WGS) entry which is preliminary data.</text>
</comment>
<keyword evidence="2 5" id="KW-0812">Transmembrane</keyword>
<dbReference type="AlphaFoldDB" id="A0A430APB6"/>
<evidence type="ECO:0000256" key="5">
    <source>
        <dbReference type="SAM" id="Phobius"/>
    </source>
</evidence>
<feature type="domain" description="ABC transmembrane type-1" evidence="6">
    <location>
        <begin position="9"/>
        <end position="119"/>
    </location>
</feature>
<name>A0A430APB6_9ENTE</name>
<dbReference type="GO" id="GO:0005524">
    <property type="term" value="F:ATP binding"/>
    <property type="evidence" value="ECO:0007669"/>
    <property type="project" value="InterPro"/>
</dbReference>
<keyword evidence="3 5" id="KW-1133">Transmembrane helix</keyword>
<dbReference type="RefSeq" id="WP_126814550.1">
    <property type="nucleotide sequence ID" value="NZ_NGKC01000015.1"/>
</dbReference>
<dbReference type="GO" id="GO:0140359">
    <property type="term" value="F:ABC-type transporter activity"/>
    <property type="evidence" value="ECO:0007669"/>
    <property type="project" value="InterPro"/>
</dbReference>
<evidence type="ECO:0000256" key="4">
    <source>
        <dbReference type="ARBA" id="ARBA00023136"/>
    </source>
</evidence>
<feature type="transmembrane region" description="Helical" evidence="5">
    <location>
        <begin position="37"/>
        <end position="56"/>
    </location>
</feature>
<evidence type="ECO:0000256" key="1">
    <source>
        <dbReference type="ARBA" id="ARBA00004651"/>
    </source>
</evidence>
<gene>
    <name evidence="7" type="ORF">CBF27_11740</name>
</gene>
<dbReference type="Gene3D" id="1.20.1560.10">
    <property type="entry name" value="ABC transporter type 1, transmembrane domain"/>
    <property type="match status" value="1"/>
</dbReference>
<sequence>MGFPIYTKFLTQPIILLVDMCFVFFYLLVMWNFSKELTIITIGITFVIAIFSFFNAKINRKISENEMGVLTNSQDLINELVNNIFTIKSTNSQNNMFIKWENNYEKQIVFEKKKLKLIRCWRISLKQYRHFTPLSFIQLDTF</sequence>
<accession>A0A430APB6</accession>
<protein>
    <recommendedName>
        <fullName evidence="6">ABC transmembrane type-1 domain-containing protein</fullName>
    </recommendedName>
</protein>
<dbReference type="Proteomes" id="UP000286773">
    <property type="component" value="Unassembled WGS sequence"/>
</dbReference>